<comment type="caution">
    <text evidence="9">The sequence shown here is derived from an EMBL/GenBank/DDBJ whole genome shotgun (WGS) entry which is preliminary data.</text>
</comment>
<name>A0A2A9P6P4_OPHUN</name>
<evidence type="ECO:0000313" key="10">
    <source>
        <dbReference type="Proteomes" id="UP000037136"/>
    </source>
</evidence>
<dbReference type="GO" id="GO:0015031">
    <property type="term" value="P:protein transport"/>
    <property type="evidence" value="ECO:0007669"/>
    <property type="project" value="UniProtKB-KW"/>
</dbReference>
<keyword evidence="5" id="KW-0653">Protein transport</keyword>
<feature type="compositionally biased region" description="Basic and acidic residues" evidence="8">
    <location>
        <begin position="729"/>
        <end position="745"/>
    </location>
</feature>
<dbReference type="InterPro" id="IPR033370">
    <property type="entry name" value="COG1"/>
</dbReference>
<organism evidence="9 10">
    <name type="scientific">Ophiocordyceps unilateralis</name>
    <name type="common">Zombie-ant fungus</name>
    <name type="synonym">Torrubia unilateralis</name>
    <dbReference type="NCBI Taxonomy" id="268505"/>
    <lineage>
        <taxon>Eukaryota</taxon>
        <taxon>Fungi</taxon>
        <taxon>Dikarya</taxon>
        <taxon>Ascomycota</taxon>
        <taxon>Pezizomycotina</taxon>
        <taxon>Sordariomycetes</taxon>
        <taxon>Hypocreomycetidae</taxon>
        <taxon>Hypocreales</taxon>
        <taxon>Ophiocordycipitaceae</taxon>
        <taxon>Ophiocordyceps</taxon>
    </lineage>
</organism>
<dbReference type="OrthoDB" id="46189at2759"/>
<reference evidence="9 10" key="1">
    <citation type="journal article" date="2015" name="BMC Genomics">
        <title>Gene expression during zombie ant biting behavior reflects the complexity underlying fungal parasitic behavioral manipulation.</title>
        <authorList>
            <person name="de Bekker C."/>
            <person name="Ohm R.A."/>
            <person name="Loreto R.G."/>
            <person name="Sebastian A."/>
            <person name="Albert I."/>
            <person name="Merrow M."/>
            <person name="Brachmann A."/>
            <person name="Hughes D.P."/>
        </authorList>
    </citation>
    <scope>NUCLEOTIDE SEQUENCE [LARGE SCALE GENOMIC DNA]</scope>
    <source>
        <strain evidence="9 10">SC16a</strain>
    </source>
</reference>
<reference evidence="9 10" key="2">
    <citation type="journal article" date="2017" name="Sci. Rep.">
        <title>Ant-infecting Ophiocordyceps genomes reveal a high diversity of potential behavioral manipulation genes and a possible major role for enterotoxins.</title>
        <authorList>
            <person name="de Bekker C."/>
            <person name="Ohm R.A."/>
            <person name="Evans H.C."/>
            <person name="Brachmann A."/>
            <person name="Hughes D.P."/>
        </authorList>
    </citation>
    <scope>NUCLEOTIDE SEQUENCE [LARGE SCALE GENOMIC DNA]</scope>
    <source>
        <strain evidence="9 10">SC16a</strain>
    </source>
</reference>
<feature type="region of interest" description="Disordered" evidence="8">
    <location>
        <begin position="694"/>
        <end position="745"/>
    </location>
</feature>
<evidence type="ECO:0000256" key="7">
    <source>
        <dbReference type="ARBA" id="ARBA00023136"/>
    </source>
</evidence>
<evidence type="ECO:0000256" key="4">
    <source>
        <dbReference type="ARBA" id="ARBA00022448"/>
    </source>
</evidence>
<proteinExistence type="inferred from homology"/>
<dbReference type="PANTHER" id="PTHR31658">
    <property type="entry name" value="CONSERVED OLIGOMERIC GOLGI COMPLEX SUBUNIT 1"/>
    <property type="match status" value="1"/>
</dbReference>
<evidence type="ECO:0000256" key="6">
    <source>
        <dbReference type="ARBA" id="ARBA00023034"/>
    </source>
</evidence>
<dbReference type="STRING" id="268505.A0A2A9P6P4"/>
<dbReference type="AlphaFoldDB" id="A0A2A9P6P4"/>
<evidence type="ECO:0000256" key="5">
    <source>
        <dbReference type="ARBA" id="ARBA00022927"/>
    </source>
</evidence>
<evidence type="ECO:0000256" key="1">
    <source>
        <dbReference type="ARBA" id="ARBA00004395"/>
    </source>
</evidence>
<dbReference type="GO" id="GO:0000139">
    <property type="term" value="C:Golgi membrane"/>
    <property type="evidence" value="ECO:0007669"/>
    <property type="project" value="UniProtKB-SubCell"/>
</dbReference>
<dbReference type="Pfam" id="PF08700">
    <property type="entry name" value="VPS51_Exo84_N"/>
    <property type="match status" value="1"/>
</dbReference>
<sequence length="819" mass="91017">MASTRPDLSTFTSSAQIFSAKHTLPQIRAIHSSLRAEIDDRSSRLRTQVGGSYRDLLGTADAIVQMRHDTGRVQQLLSGMGGRCGRGFVSAKTSGLASFAAGEDDAFTSTAVRWELLDACLLLVGRILRGQGVLDDDAKGGQRLVMATKVWVLGRLLIKSLDEEVDQGSVESGTARRLEASKKAIASLRRRLLSCVRKALDRADDGAQSNDVLEPLCAYSLVTSSGARDVLRHFLSVRGEAMTLAFVEEDKTAEDVLRSLKLYTTTLLQVQALVPAKLSPALAQLKSQLLADAHLQRLEGLRLDVRQRWCGEEMQLFTPFVRHDDLDGQQARSMLGDWAAQGGRVNLEGLRKTLEHTTEPEAIIDLRTKVLRLWIRDGGRAKGFDPLEMQDDMRHVINSRLMTVLEDKVAALRLVGSVVEGTLDGWQDGVSDKLPGLWEEDGYDSALAEGAVSFVQEVATRLYGRSDAVSKAIQQYGSWMRVIDSVREALEQLKKQRWENDYDEIEDEETMEARQQALSRDDPRKLQEKLDASLDAAFGELDTQFGKLWDDKSGETTSGPMAMYMLRVLRNIRARLPDRPAAQGLGLGLVPKLHGRLVAHASEAALDDFAKAFLPDRRVAGKPLWEGEPALPNQPSAGAFRFLHILCQSMADAGIDLWSSTAVSVLKKYVCGRLVEAWRSELVGLGPDRALDEGKLVEGRKTETQERNEEEKEKSEEEKETEAEEKSEDAEKTETQEKSKNAKKTDRKKRDVAIQWLFDMSYLLCSVGRASGTTCPDLKSLEDEIYRQTGLDSESSRLRIADASHDYWQRTNLLFGLLA</sequence>
<keyword evidence="4" id="KW-0813">Transport</keyword>
<evidence type="ECO:0000256" key="8">
    <source>
        <dbReference type="SAM" id="MobiDB-lite"/>
    </source>
</evidence>
<evidence type="ECO:0000313" key="9">
    <source>
        <dbReference type="EMBL" id="PFH56542.1"/>
    </source>
</evidence>
<feature type="compositionally biased region" description="Acidic residues" evidence="8">
    <location>
        <begin position="718"/>
        <end position="728"/>
    </location>
</feature>
<dbReference type="GO" id="GO:0017119">
    <property type="term" value="C:Golgi transport complex"/>
    <property type="evidence" value="ECO:0007669"/>
    <property type="project" value="InterPro"/>
</dbReference>
<comment type="similarity">
    <text evidence="2">Belongs to the COG1 family.</text>
</comment>
<dbReference type="Proteomes" id="UP000037136">
    <property type="component" value="Unassembled WGS sequence"/>
</dbReference>
<accession>A0A2A9P6P4</accession>
<comment type="subcellular location">
    <subcellularLocation>
        <location evidence="1">Golgi apparatus membrane</location>
        <topology evidence="1">Peripheral membrane protein</topology>
    </subcellularLocation>
</comment>
<gene>
    <name evidence="9" type="ORF">XA68_16352</name>
</gene>
<evidence type="ECO:0000256" key="2">
    <source>
        <dbReference type="ARBA" id="ARBA00006653"/>
    </source>
</evidence>
<feature type="compositionally biased region" description="Basic and acidic residues" evidence="8">
    <location>
        <begin position="694"/>
        <end position="717"/>
    </location>
</feature>
<keyword evidence="7" id="KW-0472">Membrane</keyword>
<dbReference type="EMBL" id="LAZP02000558">
    <property type="protein sequence ID" value="PFH56542.1"/>
    <property type="molecule type" value="Genomic_DNA"/>
</dbReference>
<evidence type="ECO:0000256" key="3">
    <source>
        <dbReference type="ARBA" id="ARBA00020978"/>
    </source>
</evidence>
<dbReference type="PANTHER" id="PTHR31658:SF0">
    <property type="entry name" value="CONSERVED OLIGOMERIC GOLGI COMPLEX SUBUNIT 1"/>
    <property type="match status" value="1"/>
</dbReference>
<keyword evidence="10" id="KW-1185">Reference proteome</keyword>
<protein>
    <recommendedName>
        <fullName evidence="3">Conserved oligomeric Golgi complex subunit 1</fullName>
    </recommendedName>
</protein>
<keyword evidence="6" id="KW-0333">Golgi apparatus</keyword>
<dbReference type="GO" id="GO:0006891">
    <property type="term" value="P:intra-Golgi vesicle-mediated transport"/>
    <property type="evidence" value="ECO:0007669"/>
    <property type="project" value="InterPro"/>
</dbReference>